<dbReference type="OrthoDB" id="7596239at2"/>
<protein>
    <submittedName>
        <fullName evidence="2">Uncharacterized protein</fullName>
    </submittedName>
</protein>
<gene>
    <name evidence="2" type="ORF">FHS99_003497</name>
</gene>
<dbReference type="AlphaFoldDB" id="A0A7W9BW53"/>
<dbReference type="Proteomes" id="UP000546701">
    <property type="component" value="Unassembled WGS sequence"/>
</dbReference>
<proteinExistence type="predicted"/>
<evidence type="ECO:0000313" key="2">
    <source>
        <dbReference type="EMBL" id="MBB5730989.1"/>
    </source>
</evidence>
<feature type="compositionally biased region" description="Basic and acidic residues" evidence="1">
    <location>
        <begin position="101"/>
        <end position="112"/>
    </location>
</feature>
<organism evidence="2 3">
    <name type="scientific">Sphingomonas prati</name>
    <dbReference type="NCBI Taxonomy" id="1843237"/>
    <lineage>
        <taxon>Bacteria</taxon>
        <taxon>Pseudomonadati</taxon>
        <taxon>Pseudomonadota</taxon>
        <taxon>Alphaproteobacteria</taxon>
        <taxon>Sphingomonadales</taxon>
        <taxon>Sphingomonadaceae</taxon>
        <taxon>Sphingomonas</taxon>
    </lineage>
</organism>
<keyword evidence="3" id="KW-1185">Reference proteome</keyword>
<evidence type="ECO:0000313" key="3">
    <source>
        <dbReference type="Proteomes" id="UP000546701"/>
    </source>
</evidence>
<reference evidence="2 3" key="1">
    <citation type="submission" date="2020-08" db="EMBL/GenBank/DDBJ databases">
        <title>Genomic Encyclopedia of Type Strains, Phase IV (KMG-IV): sequencing the most valuable type-strain genomes for metagenomic binning, comparative biology and taxonomic classification.</title>
        <authorList>
            <person name="Goeker M."/>
        </authorList>
    </citation>
    <scope>NUCLEOTIDE SEQUENCE [LARGE SCALE GENOMIC DNA]</scope>
    <source>
        <strain evidence="2 3">DSM 103336</strain>
    </source>
</reference>
<name>A0A7W9BW53_9SPHN</name>
<dbReference type="EMBL" id="JACIJR010000016">
    <property type="protein sequence ID" value="MBB5730989.1"/>
    <property type="molecule type" value="Genomic_DNA"/>
</dbReference>
<evidence type="ECO:0000256" key="1">
    <source>
        <dbReference type="SAM" id="MobiDB-lite"/>
    </source>
</evidence>
<comment type="caution">
    <text evidence="2">The sequence shown here is derived from an EMBL/GenBank/DDBJ whole genome shotgun (WGS) entry which is preliminary data.</text>
</comment>
<feature type="region of interest" description="Disordered" evidence="1">
    <location>
        <begin position="83"/>
        <end position="121"/>
    </location>
</feature>
<sequence>MRANILIQFEDGTQVVYEPRSPVRIVNRGPKAAPYKDFEKVSSHPSRCVGFGSFEGRILTAGHVVDALRPAACGLRTVVSVERDVDAPPDDQTVVGPAPDADLRRLVRDRGASRGAQAAGR</sequence>
<accession>A0A7W9BW53</accession>
<dbReference type="RefSeq" id="WP_157177974.1">
    <property type="nucleotide sequence ID" value="NZ_BMJP01000015.1"/>
</dbReference>